<accession>A0ABW5PLF3</accession>
<dbReference type="EMBL" id="JBHUME010000019">
    <property type="protein sequence ID" value="MFD2615493.1"/>
    <property type="molecule type" value="Genomic_DNA"/>
</dbReference>
<proteinExistence type="predicted"/>
<comment type="caution">
    <text evidence="2">The sequence shown here is derived from an EMBL/GenBank/DDBJ whole genome shotgun (WGS) entry which is preliminary data.</text>
</comment>
<evidence type="ECO:0000313" key="3">
    <source>
        <dbReference type="Proteomes" id="UP001597541"/>
    </source>
</evidence>
<reference evidence="3" key="1">
    <citation type="journal article" date="2019" name="Int. J. Syst. Evol. Microbiol.">
        <title>The Global Catalogue of Microorganisms (GCM) 10K type strain sequencing project: providing services to taxonomists for standard genome sequencing and annotation.</title>
        <authorList>
            <consortium name="The Broad Institute Genomics Platform"/>
            <consortium name="The Broad Institute Genome Sequencing Center for Infectious Disease"/>
            <person name="Wu L."/>
            <person name="Ma J."/>
        </authorList>
    </citation>
    <scope>NUCLEOTIDE SEQUENCE [LARGE SCALE GENOMIC DNA]</scope>
    <source>
        <strain evidence="3">KCTC 3950</strain>
    </source>
</reference>
<feature type="region of interest" description="Disordered" evidence="1">
    <location>
        <begin position="307"/>
        <end position="349"/>
    </location>
</feature>
<name>A0ABW5PLF3_9BACL</name>
<feature type="compositionally biased region" description="Basic and acidic residues" evidence="1">
    <location>
        <begin position="315"/>
        <end position="326"/>
    </location>
</feature>
<dbReference type="RefSeq" id="WP_377607416.1">
    <property type="nucleotide sequence ID" value="NZ_JBHUME010000019.1"/>
</dbReference>
<evidence type="ECO:0000256" key="1">
    <source>
        <dbReference type="SAM" id="MobiDB-lite"/>
    </source>
</evidence>
<organism evidence="2 3">
    <name type="scientific">Paenibacillus gansuensis</name>
    <dbReference type="NCBI Taxonomy" id="306542"/>
    <lineage>
        <taxon>Bacteria</taxon>
        <taxon>Bacillati</taxon>
        <taxon>Bacillota</taxon>
        <taxon>Bacilli</taxon>
        <taxon>Bacillales</taxon>
        <taxon>Paenibacillaceae</taxon>
        <taxon>Paenibacillus</taxon>
    </lineage>
</organism>
<feature type="compositionally biased region" description="Low complexity" evidence="1">
    <location>
        <begin position="336"/>
        <end position="349"/>
    </location>
</feature>
<keyword evidence="3" id="KW-1185">Reference proteome</keyword>
<evidence type="ECO:0008006" key="4">
    <source>
        <dbReference type="Google" id="ProtNLM"/>
    </source>
</evidence>
<evidence type="ECO:0000313" key="2">
    <source>
        <dbReference type="EMBL" id="MFD2615493.1"/>
    </source>
</evidence>
<sequence>MMLFLMLIPIVMLVALLAIVGNKNNQSGSYDAPVPDHVGVQPGDKLYPLVEKLEHALELSFTESINQRFRTRYPERTDQELAWTWFELKRYFLLCAVLEKVPMFSPRVDDLWHEMLMFTREYESFCMRFIGHTIHHAPHSGSAPVPMPGERAWFDWVYGVLFTPGNYSGRIWGPFYRSPMASGKLEQLRQGTVDSLEGVLFNKRSVTAEPSVRTIAEDLLRQAREQIFHADRQITEKERLAPASVHWAALPGTMLLLSMTDPDQYGANMNRLMQEERYKDQWGSGNNSYYGCTSSQDDHNRQHHDIHNQQHHNNHHDSHHGGHHDGGQSGGGGHSGSSSSSCSSGCGSS</sequence>
<protein>
    <recommendedName>
        <fullName evidence="4">DUF5667 domain-containing protein</fullName>
    </recommendedName>
</protein>
<gene>
    <name evidence="2" type="ORF">ACFSUF_24100</name>
</gene>
<dbReference type="Proteomes" id="UP001597541">
    <property type="component" value="Unassembled WGS sequence"/>
</dbReference>